<dbReference type="Pfam" id="PF02949">
    <property type="entry name" value="7tm_6"/>
    <property type="match status" value="1"/>
</dbReference>
<evidence type="ECO:0000256" key="5">
    <source>
        <dbReference type="ARBA" id="ARBA00022989"/>
    </source>
</evidence>
<organism evidence="13 14">
    <name type="scientific">Lasius platythorax</name>
    <dbReference type="NCBI Taxonomy" id="488582"/>
    <lineage>
        <taxon>Eukaryota</taxon>
        <taxon>Metazoa</taxon>
        <taxon>Ecdysozoa</taxon>
        <taxon>Arthropoda</taxon>
        <taxon>Hexapoda</taxon>
        <taxon>Insecta</taxon>
        <taxon>Pterygota</taxon>
        <taxon>Neoptera</taxon>
        <taxon>Endopterygota</taxon>
        <taxon>Hymenoptera</taxon>
        <taxon>Apocrita</taxon>
        <taxon>Aculeata</taxon>
        <taxon>Formicoidea</taxon>
        <taxon>Formicidae</taxon>
        <taxon>Formicinae</taxon>
        <taxon>Lasius</taxon>
        <taxon>Lasius</taxon>
    </lineage>
</organism>
<evidence type="ECO:0000256" key="6">
    <source>
        <dbReference type="ARBA" id="ARBA00023136"/>
    </source>
</evidence>
<keyword evidence="5 12" id="KW-1133">Transmembrane helix</keyword>
<keyword evidence="4 12" id="KW-0552">Olfaction</keyword>
<sequence length="368" mass="42940">MRVLDFTFKILIICGCWIPDSWTTPYKRLVYHVYTIFIMLLIHTFMLSQLMDLILTVDNADDFTDNFYMFLAMIVSCCKMFTLLMNRSNIAMLIDILVKKPCKPVQPDEIEIQQKFDRLIQTNTLYYAILVETTGVCIAVTSLLTEFSKGRLTFRAWLPFDYTSPSLFRIVYIHQLISLIAGSVLHVACDGLICGLLVHVCCQIEIMECRLRKIGRNSDILHKSVLQHNNVFKLARLVNEKFRLTIVIQFVVSTLVMCFNLYQFTKSTALRAKYMQLIMYMGCMLSQIFLYCWYGNEVKLRSRQLVNNIFEMEWFELDSYTKKSLLMIMKRGAIPIELTSAYIISMNLDSFVNLLKTSYSAYNILQQM</sequence>
<gene>
    <name evidence="13" type="ORF">LPLAT_LOCUS2594</name>
</gene>
<evidence type="ECO:0000256" key="12">
    <source>
        <dbReference type="RuleBase" id="RU351113"/>
    </source>
</evidence>
<keyword evidence="7 12" id="KW-0675">Receptor</keyword>
<evidence type="ECO:0000313" key="14">
    <source>
        <dbReference type="Proteomes" id="UP001497644"/>
    </source>
</evidence>
<dbReference type="EMBL" id="OZ034834">
    <property type="protein sequence ID" value="CAL1676392.1"/>
    <property type="molecule type" value="Genomic_DNA"/>
</dbReference>
<feature type="transmembrane region" description="Helical" evidence="12">
    <location>
        <begin position="176"/>
        <end position="202"/>
    </location>
</feature>
<dbReference type="GO" id="GO:0004984">
    <property type="term" value="F:olfactory receptor activity"/>
    <property type="evidence" value="ECO:0007669"/>
    <property type="project" value="InterPro"/>
</dbReference>
<feature type="transmembrane region" description="Helical" evidence="12">
    <location>
        <begin position="125"/>
        <end position="144"/>
    </location>
</feature>
<dbReference type="Proteomes" id="UP001497644">
    <property type="component" value="Chromosome 11"/>
</dbReference>
<name>A0AAV2N8Z7_9HYME</name>
<evidence type="ECO:0000313" key="13">
    <source>
        <dbReference type="EMBL" id="CAL1676392.1"/>
    </source>
</evidence>
<dbReference type="GO" id="GO:0005549">
    <property type="term" value="F:odorant binding"/>
    <property type="evidence" value="ECO:0007669"/>
    <property type="project" value="InterPro"/>
</dbReference>
<evidence type="ECO:0000256" key="9">
    <source>
        <dbReference type="ARBA" id="ARBA00037764"/>
    </source>
</evidence>
<evidence type="ECO:0000256" key="7">
    <source>
        <dbReference type="ARBA" id="ARBA00023170"/>
    </source>
</evidence>
<evidence type="ECO:0000256" key="3">
    <source>
        <dbReference type="ARBA" id="ARBA00022692"/>
    </source>
</evidence>
<dbReference type="PANTHER" id="PTHR21137:SF37">
    <property type="entry name" value="ODORANT RECEPTOR 46A, ISOFORM B-RELATED"/>
    <property type="match status" value="1"/>
</dbReference>
<dbReference type="GO" id="GO:0005886">
    <property type="term" value="C:plasma membrane"/>
    <property type="evidence" value="ECO:0007669"/>
    <property type="project" value="UniProtKB-SubCell"/>
</dbReference>
<feature type="transmembrane region" description="Helical" evidence="12">
    <location>
        <begin position="29"/>
        <end position="47"/>
    </location>
</feature>
<evidence type="ECO:0000256" key="11">
    <source>
        <dbReference type="ARBA" id="ARBA00038679"/>
    </source>
</evidence>
<keyword evidence="14" id="KW-1185">Reference proteome</keyword>
<keyword evidence="6 12" id="KW-0472">Membrane</keyword>
<accession>A0AAV2N8Z7</accession>
<dbReference type="PANTHER" id="PTHR21137">
    <property type="entry name" value="ODORANT RECEPTOR"/>
    <property type="match status" value="1"/>
</dbReference>
<dbReference type="AlphaFoldDB" id="A0AAV2N8Z7"/>
<evidence type="ECO:0000256" key="8">
    <source>
        <dbReference type="ARBA" id="ARBA00023224"/>
    </source>
</evidence>
<comment type="subcellular location">
    <subcellularLocation>
        <location evidence="12">Cell membrane</location>
        <topology evidence="12">Multi-pass membrane protein</topology>
    </subcellularLocation>
    <subcellularLocation>
        <location evidence="1">Membrane</location>
        <topology evidence="1">Multi-pass membrane protein</topology>
    </subcellularLocation>
</comment>
<dbReference type="InterPro" id="IPR004117">
    <property type="entry name" value="7tm6_olfct_rcpt"/>
</dbReference>
<feature type="transmembrane region" description="Helical" evidence="12">
    <location>
        <begin position="67"/>
        <end position="85"/>
    </location>
</feature>
<dbReference type="GO" id="GO:0007165">
    <property type="term" value="P:signal transduction"/>
    <property type="evidence" value="ECO:0007669"/>
    <property type="project" value="UniProtKB-KW"/>
</dbReference>
<keyword evidence="2 12" id="KW-0716">Sensory transduction</keyword>
<feature type="transmembrane region" description="Helical" evidence="12">
    <location>
        <begin position="274"/>
        <end position="294"/>
    </location>
</feature>
<evidence type="ECO:0000256" key="1">
    <source>
        <dbReference type="ARBA" id="ARBA00004141"/>
    </source>
</evidence>
<evidence type="ECO:0000256" key="2">
    <source>
        <dbReference type="ARBA" id="ARBA00022606"/>
    </source>
</evidence>
<feature type="transmembrane region" description="Helical" evidence="12">
    <location>
        <begin position="242"/>
        <end position="262"/>
    </location>
</feature>
<proteinExistence type="inferred from homology"/>
<evidence type="ECO:0000256" key="4">
    <source>
        <dbReference type="ARBA" id="ARBA00022725"/>
    </source>
</evidence>
<protein>
    <recommendedName>
        <fullName evidence="12">Odorant receptor</fullName>
    </recommendedName>
</protein>
<evidence type="ECO:0000256" key="10">
    <source>
        <dbReference type="ARBA" id="ARBA00037946"/>
    </source>
</evidence>
<keyword evidence="8 12" id="KW-0807">Transducer</keyword>
<comment type="similarity">
    <text evidence="10">Belongs to the insect chemoreceptor superfamily. Heteromeric odorant receptor channel (TC 1.A.69) family. Or2a subfamily.</text>
</comment>
<keyword evidence="3 12" id="KW-0812">Transmembrane</keyword>
<comment type="subunit">
    <text evidence="11">Interacts with Orco. Complexes exist early in the endomembrane system in olfactory sensory neurons (OSNs), coupling these complexes to the conserved ciliary trafficking pathway.</text>
</comment>
<comment type="caution">
    <text evidence="12">Lacks conserved residue(s) required for the propagation of feature annotation.</text>
</comment>
<comment type="function">
    <text evidence="9">Odorant receptor which mediates acceptance or avoidance behavior, depending on its substrates. The odorant receptor repertoire encodes a large collection of odor stimuli that vary widely in identity, intensity, and duration. May form a complex with Orco to form odorant-sensing units, providing sensitive and prolonged odorant signaling and calcium permeability.</text>
</comment>
<reference evidence="13" key="1">
    <citation type="submission" date="2024-04" db="EMBL/GenBank/DDBJ databases">
        <authorList>
            <consortium name="Molecular Ecology Group"/>
        </authorList>
    </citation>
    <scope>NUCLEOTIDE SEQUENCE</scope>
</reference>